<evidence type="ECO:0008006" key="4">
    <source>
        <dbReference type="Google" id="ProtNLM"/>
    </source>
</evidence>
<dbReference type="Gene3D" id="2.30.29.30">
    <property type="entry name" value="Pleckstrin-homology domain (PH domain)/Phosphotyrosine-binding domain (PTB)"/>
    <property type="match status" value="1"/>
</dbReference>
<reference evidence="2" key="1">
    <citation type="submission" date="2021-01" db="EMBL/GenBank/DDBJ databases">
        <authorList>
            <person name="Kaushik A."/>
        </authorList>
    </citation>
    <scope>NUCLEOTIDE SEQUENCE</scope>
    <source>
        <strain evidence="2">AG6-10EEA</strain>
    </source>
</reference>
<gene>
    <name evidence="2" type="ORF">RDB_LOCUS164045</name>
</gene>
<accession>A0A8H3DFP9</accession>
<evidence type="ECO:0000313" key="3">
    <source>
        <dbReference type="Proteomes" id="UP000663853"/>
    </source>
</evidence>
<comment type="caution">
    <text evidence="2">The sequence shown here is derived from an EMBL/GenBank/DDBJ whole genome shotgun (WGS) entry which is preliminary data.</text>
</comment>
<dbReference type="EMBL" id="CAJMXA010003952">
    <property type="protein sequence ID" value="CAE6528631.1"/>
    <property type="molecule type" value="Genomic_DNA"/>
</dbReference>
<name>A0A8H3DFP9_9AGAM</name>
<dbReference type="InterPro" id="IPR011993">
    <property type="entry name" value="PH-like_dom_sf"/>
</dbReference>
<sequence length="276" mass="30699">MANHPAVGQMERVEELLRAMEERIITRITTRIAETNNRTNQLSNNPQNNDAKALARTLDSSALQANALLYPLPLPNNNAITEGQFPLTYGAFRQLEADVSYAKRYCMVTHLLKRKRTSKVLQGARELSPPDTPRAQGSASVLLEESNGNEDQAIRITGYKGIADKNVNPGRYGFRIVHDMAKPHFFSSEEQAVVREWMTALMKATILRNYNDPVRSSCNVPTIPLAIAQLMNPAPRPPSLGARSHPTSVPPRKPESALVARRTYFNGFTRKRPAAA</sequence>
<proteinExistence type="predicted"/>
<dbReference type="SUPFAM" id="SSF50729">
    <property type="entry name" value="PH domain-like"/>
    <property type="match status" value="1"/>
</dbReference>
<evidence type="ECO:0000256" key="1">
    <source>
        <dbReference type="SAM" id="MobiDB-lite"/>
    </source>
</evidence>
<evidence type="ECO:0000313" key="2">
    <source>
        <dbReference type="EMBL" id="CAE6528631.1"/>
    </source>
</evidence>
<organism evidence="2 3">
    <name type="scientific">Rhizoctonia solani</name>
    <dbReference type="NCBI Taxonomy" id="456999"/>
    <lineage>
        <taxon>Eukaryota</taxon>
        <taxon>Fungi</taxon>
        <taxon>Dikarya</taxon>
        <taxon>Basidiomycota</taxon>
        <taxon>Agaricomycotina</taxon>
        <taxon>Agaricomycetes</taxon>
        <taxon>Cantharellales</taxon>
        <taxon>Ceratobasidiaceae</taxon>
        <taxon>Rhizoctonia</taxon>
    </lineage>
</organism>
<dbReference type="Proteomes" id="UP000663853">
    <property type="component" value="Unassembled WGS sequence"/>
</dbReference>
<feature type="region of interest" description="Disordered" evidence="1">
    <location>
        <begin position="234"/>
        <end position="256"/>
    </location>
</feature>
<dbReference type="AlphaFoldDB" id="A0A8H3DFP9"/>
<protein>
    <recommendedName>
        <fullName evidence="4">PH domain-containing protein</fullName>
    </recommendedName>
</protein>